<feature type="transmembrane region" description="Helical" evidence="6">
    <location>
        <begin position="184"/>
        <end position="205"/>
    </location>
</feature>
<keyword evidence="3 6" id="KW-0812">Transmembrane</keyword>
<dbReference type="PANTHER" id="PTHR30482:SF20">
    <property type="entry name" value="HIGH-AFFINITY BRANCHED-CHAIN AMINO ACID TRANSPORT SYSTEM PERMEASE PROTEIN LIVM"/>
    <property type="match status" value="1"/>
</dbReference>
<dbReference type="Proteomes" id="UP000246073">
    <property type="component" value="Unassembled WGS sequence"/>
</dbReference>
<evidence type="ECO:0000313" key="8">
    <source>
        <dbReference type="Proteomes" id="UP000246073"/>
    </source>
</evidence>
<evidence type="ECO:0000313" key="7">
    <source>
        <dbReference type="EMBL" id="SPL61623.1"/>
    </source>
</evidence>
<dbReference type="InterPro" id="IPR043428">
    <property type="entry name" value="LivM-like"/>
</dbReference>
<evidence type="ECO:0000256" key="1">
    <source>
        <dbReference type="ARBA" id="ARBA00004651"/>
    </source>
</evidence>
<dbReference type="EMBL" id="OOFM01000001">
    <property type="protein sequence ID" value="SPL61623.1"/>
    <property type="molecule type" value="Genomic_DNA"/>
</dbReference>
<comment type="subcellular location">
    <subcellularLocation>
        <location evidence="1">Cell membrane</location>
        <topology evidence="1">Multi-pass membrane protein</topology>
    </subcellularLocation>
</comment>
<keyword evidence="5 6" id="KW-0472">Membrane</keyword>
<sequence>MFDFFVHVASIACLYGILALSLNLQAGFTGLINFGLIALFGCGTYGAALANGMGWHPLAGLPLGVAMAAVFGLFYARLGRKLSSDYWGIATLSIAEIFRITLTNEQALTGGAQGISGLPLLFAELKPYDGAARLVLYALVLLLVWFICQRIVRSSYGLAMKLTREEPQLARSLGYNLDAIRRTVMLVSSAIAAIAGFLYAHYLTFVGPDQLVAPETFLIWSMVIIGGIGNNWGVVAGAIVMQFAMAYVPFVKDMLDLPTDFVAAARLLIVGGGLLAFLLWRPKGLFPEKIGGSYGR</sequence>
<feature type="transmembrane region" description="Helical" evidence="6">
    <location>
        <begin position="134"/>
        <end position="152"/>
    </location>
</feature>
<dbReference type="RefSeq" id="WP_109365849.1">
    <property type="nucleotide sequence ID" value="NZ_OOFM01000001.1"/>
</dbReference>
<dbReference type="AlphaFoldDB" id="A0A2P9HC05"/>
<feature type="transmembrane region" description="Helical" evidence="6">
    <location>
        <begin position="6"/>
        <end position="24"/>
    </location>
</feature>
<dbReference type="Pfam" id="PF02653">
    <property type="entry name" value="BPD_transp_2"/>
    <property type="match status" value="1"/>
</dbReference>
<keyword evidence="4 6" id="KW-1133">Transmembrane helix</keyword>
<feature type="transmembrane region" description="Helical" evidence="6">
    <location>
        <begin position="55"/>
        <end position="76"/>
    </location>
</feature>
<dbReference type="PANTHER" id="PTHR30482">
    <property type="entry name" value="HIGH-AFFINITY BRANCHED-CHAIN AMINO ACID TRANSPORT SYSTEM PERMEASE"/>
    <property type="match status" value="1"/>
</dbReference>
<reference evidence="8" key="1">
    <citation type="submission" date="2017-12" db="EMBL/GenBank/DDBJ databases">
        <authorList>
            <person name="Diaz M."/>
        </authorList>
    </citation>
    <scope>NUCLEOTIDE SEQUENCE [LARGE SCALE GENOMIC DNA]</scope>
    <source>
        <strain evidence="8">FI11154</strain>
    </source>
</reference>
<dbReference type="GO" id="GO:0015658">
    <property type="term" value="F:branched-chain amino acid transmembrane transporter activity"/>
    <property type="evidence" value="ECO:0007669"/>
    <property type="project" value="InterPro"/>
</dbReference>
<evidence type="ECO:0000256" key="6">
    <source>
        <dbReference type="SAM" id="Phobius"/>
    </source>
</evidence>
<dbReference type="CDD" id="cd06581">
    <property type="entry name" value="TM_PBP1_LivM_like"/>
    <property type="match status" value="1"/>
</dbReference>
<dbReference type="GO" id="GO:0005886">
    <property type="term" value="C:plasma membrane"/>
    <property type="evidence" value="ECO:0007669"/>
    <property type="project" value="UniProtKB-SubCell"/>
</dbReference>
<evidence type="ECO:0000256" key="2">
    <source>
        <dbReference type="ARBA" id="ARBA00022475"/>
    </source>
</evidence>
<protein>
    <submittedName>
        <fullName evidence="7">Branched-chain amino acid transport system permease protein LivM (TC 3.A.1.4.1)</fullName>
    </submittedName>
</protein>
<accession>A0A2P9HC05</accession>
<evidence type="ECO:0000256" key="4">
    <source>
        <dbReference type="ARBA" id="ARBA00022989"/>
    </source>
</evidence>
<feature type="transmembrane region" description="Helical" evidence="6">
    <location>
        <begin position="261"/>
        <end position="280"/>
    </location>
</feature>
<dbReference type="InterPro" id="IPR001851">
    <property type="entry name" value="ABC_transp_permease"/>
</dbReference>
<evidence type="ECO:0000256" key="3">
    <source>
        <dbReference type="ARBA" id="ARBA00022692"/>
    </source>
</evidence>
<feature type="transmembrane region" description="Helical" evidence="6">
    <location>
        <begin position="217"/>
        <end position="241"/>
    </location>
</feature>
<name>A0A2P9HC05_9HYPH</name>
<proteinExistence type="predicted"/>
<keyword evidence="2" id="KW-1003">Cell membrane</keyword>
<gene>
    <name evidence="7" type="ORF">OHAE_4415</name>
</gene>
<feature type="transmembrane region" description="Helical" evidence="6">
    <location>
        <begin position="31"/>
        <end position="49"/>
    </location>
</feature>
<organism evidence="7 8">
    <name type="scientific">Ochrobactrum soli</name>
    <dbReference type="NCBI Taxonomy" id="2448455"/>
    <lineage>
        <taxon>Bacteria</taxon>
        <taxon>Pseudomonadati</taxon>
        <taxon>Pseudomonadota</taxon>
        <taxon>Alphaproteobacteria</taxon>
        <taxon>Hyphomicrobiales</taxon>
        <taxon>Brucellaceae</taxon>
        <taxon>Brucella/Ochrobactrum group</taxon>
        <taxon>Ochrobactrum</taxon>
    </lineage>
</organism>
<evidence type="ECO:0000256" key="5">
    <source>
        <dbReference type="ARBA" id="ARBA00023136"/>
    </source>
</evidence>